<dbReference type="RefSeq" id="WP_332866773.1">
    <property type="nucleotide sequence ID" value="NZ_JBAFSM010000044.1"/>
</dbReference>
<proteinExistence type="predicted"/>
<protein>
    <submittedName>
        <fullName evidence="1">Uncharacterized protein</fullName>
    </submittedName>
</protein>
<name>A0AAW9QXE9_9CHRO</name>
<dbReference type="AlphaFoldDB" id="A0AAW9QXE9"/>
<reference evidence="1 2" key="1">
    <citation type="submission" date="2024-01" db="EMBL/GenBank/DDBJ databases">
        <title>Genomic insights into the taxonomy and metabolism of the cyanobacterium Pannus brasiliensis CCIBt3594.</title>
        <authorList>
            <person name="Machado M."/>
            <person name="Botero N.B."/>
            <person name="Andreote A.P.D."/>
            <person name="Feitosa A.M.T."/>
            <person name="Popin R."/>
            <person name="Sivonen K."/>
            <person name="Fiore M.F."/>
        </authorList>
    </citation>
    <scope>NUCLEOTIDE SEQUENCE [LARGE SCALE GENOMIC DNA]</scope>
    <source>
        <strain evidence="1 2">CCIBt3594</strain>
    </source>
</reference>
<gene>
    <name evidence="1" type="ORF">V0288_19330</name>
</gene>
<organism evidence="1 2">
    <name type="scientific">Pannus brasiliensis CCIBt3594</name>
    <dbReference type="NCBI Taxonomy" id="1427578"/>
    <lineage>
        <taxon>Bacteria</taxon>
        <taxon>Bacillati</taxon>
        <taxon>Cyanobacteriota</taxon>
        <taxon>Cyanophyceae</taxon>
        <taxon>Oscillatoriophycideae</taxon>
        <taxon>Chroococcales</taxon>
        <taxon>Microcystaceae</taxon>
        <taxon>Pannus</taxon>
    </lineage>
</organism>
<keyword evidence="2" id="KW-1185">Reference proteome</keyword>
<dbReference type="EMBL" id="JBAFSM010000044">
    <property type="protein sequence ID" value="MEG3439287.1"/>
    <property type="molecule type" value="Genomic_DNA"/>
</dbReference>
<evidence type="ECO:0000313" key="2">
    <source>
        <dbReference type="Proteomes" id="UP001328733"/>
    </source>
</evidence>
<accession>A0AAW9QXE9</accession>
<sequence>MKKGRNGGKISFRSLYATVEEIASALNLPVDKVRGVEIGP</sequence>
<dbReference type="Proteomes" id="UP001328733">
    <property type="component" value="Unassembled WGS sequence"/>
</dbReference>
<evidence type="ECO:0000313" key="1">
    <source>
        <dbReference type="EMBL" id="MEG3439287.1"/>
    </source>
</evidence>
<comment type="caution">
    <text evidence="1">The sequence shown here is derived from an EMBL/GenBank/DDBJ whole genome shotgun (WGS) entry which is preliminary data.</text>
</comment>